<dbReference type="InterPro" id="IPR045865">
    <property type="entry name" value="ACT-like_dom_sf"/>
</dbReference>
<dbReference type="GO" id="GO:0005829">
    <property type="term" value="C:cytosol"/>
    <property type="evidence" value="ECO:0007669"/>
    <property type="project" value="TreeGrafter"/>
</dbReference>
<proteinExistence type="inferred from homology"/>
<evidence type="ECO:0000256" key="2">
    <source>
        <dbReference type="ARBA" id="ARBA00005025"/>
    </source>
</evidence>
<evidence type="ECO:0000256" key="8">
    <source>
        <dbReference type="ARBA" id="ARBA00048670"/>
    </source>
</evidence>
<keyword evidence="10" id="KW-0808">Transferase</keyword>
<name>A0A5C6F8Y8_9BACT</name>
<dbReference type="InterPro" id="IPR054480">
    <property type="entry name" value="AHAS_small-like_ACT"/>
</dbReference>
<dbReference type="EMBL" id="SJPX01000002">
    <property type="protein sequence ID" value="TWU56179.1"/>
    <property type="molecule type" value="Genomic_DNA"/>
</dbReference>
<dbReference type="UniPathway" id="UPA00049">
    <property type="reaction ID" value="UER00059"/>
</dbReference>
<organism evidence="10 11">
    <name type="scientific">Rubripirellula reticaptiva</name>
    <dbReference type="NCBI Taxonomy" id="2528013"/>
    <lineage>
        <taxon>Bacteria</taxon>
        <taxon>Pseudomonadati</taxon>
        <taxon>Planctomycetota</taxon>
        <taxon>Planctomycetia</taxon>
        <taxon>Pirellulales</taxon>
        <taxon>Pirellulaceae</taxon>
        <taxon>Rubripirellula</taxon>
    </lineage>
</organism>
<comment type="pathway">
    <text evidence="2">Amino-acid biosynthesis; L-valine biosynthesis; L-valine from pyruvate: step 1/4.</text>
</comment>
<keyword evidence="6" id="KW-0028">Amino-acid biosynthesis</keyword>
<dbReference type="PANTHER" id="PTHR30239:SF0">
    <property type="entry name" value="ACETOLACTATE SYNTHASE SMALL SUBUNIT 1, CHLOROPLASTIC"/>
    <property type="match status" value="1"/>
</dbReference>
<keyword evidence="11" id="KW-1185">Reference proteome</keyword>
<dbReference type="InterPro" id="IPR019455">
    <property type="entry name" value="Acetolactate_synth_ssu_C"/>
</dbReference>
<dbReference type="GO" id="GO:0009099">
    <property type="term" value="P:L-valine biosynthetic process"/>
    <property type="evidence" value="ECO:0007669"/>
    <property type="project" value="UniProtKB-UniPathway"/>
</dbReference>
<evidence type="ECO:0000256" key="1">
    <source>
        <dbReference type="ARBA" id="ARBA00004974"/>
    </source>
</evidence>
<dbReference type="UniPathway" id="UPA00047">
    <property type="reaction ID" value="UER00055"/>
</dbReference>
<dbReference type="GO" id="GO:0003984">
    <property type="term" value="F:acetolactate synthase activity"/>
    <property type="evidence" value="ECO:0007669"/>
    <property type="project" value="UniProtKB-EC"/>
</dbReference>
<dbReference type="Gene3D" id="3.30.70.1150">
    <property type="entry name" value="ACT-like. Chain A, domain 2"/>
    <property type="match status" value="1"/>
</dbReference>
<protein>
    <recommendedName>
        <fullName evidence="5">acetolactate synthase</fullName>
        <ecNumber evidence="5">2.2.1.6</ecNumber>
    </recommendedName>
</protein>
<comment type="pathway">
    <text evidence="1">Amino-acid biosynthesis; L-isoleucine biosynthesis; L-isoleucine from 2-oxobutanoate: step 1/4.</text>
</comment>
<feature type="domain" description="ACT" evidence="9">
    <location>
        <begin position="59"/>
        <end position="133"/>
    </location>
</feature>
<dbReference type="AlphaFoldDB" id="A0A5C6F8Y8"/>
<dbReference type="SUPFAM" id="SSF55021">
    <property type="entry name" value="ACT-like"/>
    <property type="match status" value="2"/>
</dbReference>
<dbReference type="InterPro" id="IPR027271">
    <property type="entry name" value="Acetolactate_synth/TF_NikR_C"/>
</dbReference>
<dbReference type="InterPro" id="IPR002912">
    <property type="entry name" value="ACT_dom"/>
</dbReference>
<gene>
    <name evidence="10" type="primary">ilvH</name>
    <name evidence="10" type="ORF">Poly59_24830</name>
</gene>
<dbReference type="InterPro" id="IPR039557">
    <property type="entry name" value="AHAS_ACT"/>
</dbReference>
<evidence type="ECO:0000256" key="4">
    <source>
        <dbReference type="ARBA" id="ARBA00011744"/>
    </source>
</evidence>
<evidence type="ECO:0000256" key="3">
    <source>
        <dbReference type="ARBA" id="ARBA00006341"/>
    </source>
</evidence>
<dbReference type="PANTHER" id="PTHR30239">
    <property type="entry name" value="ACETOLACTATE SYNTHASE SMALL SUBUNIT"/>
    <property type="match status" value="1"/>
</dbReference>
<dbReference type="Proteomes" id="UP000317977">
    <property type="component" value="Unassembled WGS sequence"/>
</dbReference>
<evidence type="ECO:0000259" key="9">
    <source>
        <dbReference type="PROSITE" id="PS51671"/>
    </source>
</evidence>
<evidence type="ECO:0000256" key="7">
    <source>
        <dbReference type="ARBA" id="ARBA00023304"/>
    </source>
</evidence>
<comment type="subunit">
    <text evidence="4">Dimer of large and small chains.</text>
</comment>
<dbReference type="Gene3D" id="3.30.70.260">
    <property type="match status" value="1"/>
</dbReference>
<dbReference type="Pfam" id="PF10369">
    <property type="entry name" value="ALS_ss_C"/>
    <property type="match status" value="1"/>
</dbReference>
<dbReference type="CDD" id="cd04878">
    <property type="entry name" value="ACT_AHAS"/>
    <property type="match status" value="1"/>
</dbReference>
<comment type="similarity">
    <text evidence="3">Belongs to the acetolactate synthase small subunit family.</text>
</comment>
<comment type="caution">
    <text evidence="10">The sequence shown here is derived from an EMBL/GenBank/DDBJ whole genome shotgun (WGS) entry which is preliminary data.</text>
</comment>
<evidence type="ECO:0000256" key="6">
    <source>
        <dbReference type="ARBA" id="ARBA00022605"/>
    </source>
</evidence>
<dbReference type="GO" id="GO:0009097">
    <property type="term" value="P:isoleucine biosynthetic process"/>
    <property type="evidence" value="ECO:0007669"/>
    <property type="project" value="UniProtKB-UniPathway"/>
</dbReference>
<dbReference type="FunFam" id="3.30.70.1150:FF:000001">
    <property type="entry name" value="Acetolactate synthase small subunit"/>
    <property type="match status" value="1"/>
</dbReference>
<accession>A0A5C6F8Y8</accession>
<keyword evidence="7" id="KW-0100">Branched-chain amino acid biosynthesis</keyword>
<dbReference type="EC" id="2.2.1.6" evidence="5"/>
<dbReference type="InterPro" id="IPR004789">
    <property type="entry name" value="Acetalactate_synth_ssu"/>
</dbReference>
<reference evidence="10 11" key="1">
    <citation type="submission" date="2019-02" db="EMBL/GenBank/DDBJ databases">
        <title>Deep-cultivation of Planctomycetes and their phenomic and genomic characterization uncovers novel biology.</title>
        <authorList>
            <person name="Wiegand S."/>
            <person name="Jogler M."/>
            <person name="Boedeker C."/>
            <person name="Pinto D."/>
            <person name="Vollmers J."/>
            <person name="Rivas-Marin E."/>
            <person name="Kohn T."/>
            <person name="Peeters S.H."/>
            <person name="Heuer A."/>
            <person name="Rast P."/>
            <person name="Oberbeckmann S."/>
            <person name="Bunk B."/>
            <person name="Jeske O."/>
            <person name="Meyerdierks A."/>
            <person name="Storesund J.E."/>
            <person name="Kallscheuer N."/>
            <person name="Luecker S."/>
            <person name="Lage O.M."/>
            <person name="Pohl T."/>
            <person name="Merkel B.J."/>
            <person name="Hornburger P."/>
            <person name="Mueller R.-W."/>
            <person name="Bruemmer F."/>
            <person name="Labrenz M."/>
            <person name="Spormann A.M."/>
            <person name="Op Den Camp H."/>
            <person name="Overmann J."/>
            <person name="Amann R."/>
            <person name="Jetten M.S.M."/>
            <person name="Mascher T."/>
            <person name="Medema M.H."/>
            <person name="Devos D.P."/>
            <person name="Kaster A.-K."/>
            <person name="Ovreas L."/>
            <person name="Rohde M."/>
            <person name="Galperin M.Y."/>
            <person name="Jogler C."/>
        </authorList>
    </citation>
    <scope>NUCLEOTIDE SEQUENCE [LARGE SCALE GENOMIC DNA]</scope>
    <source>
        <strain evidence="10 11">Poly59</strain>
    </source>
</reference>
<dbReference type="NCBIfam" id="TIGR00119">
    <property type="entry name" value="acolac_sm"/>
    <property type="match status" value="1"/>
</dbReference>
<sequence length="229" mass="25506">MKRDRPEVYRKLTGPKSQPLLDLEAKIMMPRFGRFPDRLHSSPEPIFRPLMSQSNQRHVLSALVQNVPGVLAHISGMLASRGFNIDSLAVGETDDVLLSRMTFVVVGDDQVLEQVGKQLEKIVTVVKVLDVSSSDFVERDLLLLKVKAPAGSARSEIRELVDIFRGQIVDVGPEEVMIEISGRETKVQAFIERMRSYGITELVRTGRIAMVRSGNESSAIDESESRFAS</sequence>
<dbReference type="FunFam" id="3.30.70.260:FF:000001">
    <property type="entry name" value="Acetolactate synthase, small subunit"/>
    <property type="match status" value="1"/>
</dbReference>
<dbReference type="GO" id="GO:1990610">
    <property type="term" value="F:acetolactate synthase regulator activity"/>
    <property type="evidence" value="ECO:0007669"/>
    <property type="project" value="InterPro"/>
</dbReference>
<evidence type="ECO:0000313" key="10">
    <source>
        <dbReference type="EMBL" id="TWU56179.1"/>
    </source>
</evidence>
<dbReference type="PROSITE" id="PS51671">
    <property type="entry name" value="ACT"/>
    <property type="match status" value="1"/>
</dbReference>
<comment type="catalytic activity">
    <reaction evidence="8">
        <text>2 pyruvate + H(+) = (2S)-2-acetolactate + CO2</text>
        <dbReference type="Rhea" id="RHEA:25249"/>
        <dbReference type="ChEBI" id="CHEBI:15361"/>
        <dbReference type="ChEBI" id="CHEBI:15378"/>
        <dbReference type="ChEBI" id="CHEBI:16526"/>
        <dbReference type="ChEBI" id="CHEBI:58476"/>
        <dbReference type="EC" id="2.2.1.6"/>
    </reaction>
</comment>
<evidence type="ECO:0000313" key="11">
    <source>
        <dbReference type="Proteomes" id="UP000317977"/>
    </source>
</evidence>
<dbReference type="NCBIfam" id="NF008864">
    <property type="entry name" value="PRK11895.1"/>
    <property type="match status" value="1"/>
</dbReference>
<dbReference type="Pfam" id="PF22629">
    <property type="entry name" value="ACT_AHAS_ss"/>
    <property type="match status" value="1"/>
</dbReference>
<evidence type="ECO:0000256" key="5">
    <source>
        <dbReference type="ARBA" id="ARBA00013145"/>
    </source>
</evidence>